<dbReference type="AlphaFoldDB" id="J0K2L7"/>
<evidence type="ECO:0000313" key="2">
    <source>
        <dbReference type="EMBL" id="EJB44740.1"/>
    </source>
</evidence>
<organism evidence="2 3">
    <name type="scientific">Helicobacter pylori Hp A-9</name>
    <dbReference type="NCBI Taxonomy" id="992034"/>
    <lineage>
        <taxon>Bacteria</taxon>
        <taxon>Pseudomonadati</taxon>
        <taxon>Campylobacterota</taxon>
        <taxon>Epsilonproteobacteria</taxon>
        <taxon>Campylobacterales</taxon>
        <taxon>Helicobacteraceae</taxon>
        <taxon>Helicobacter</taxon>
    </lineage>
</organism>
<protein>
    <submittedName>
        <fullName evidence="2">Uncharacterized protein</fullName>
    </submittedName>
</protein>
<name>J0K2L7_HELPX</name>
<reference evidence="2 3" key="1">
    <citation type="submission" date="2012-04" db="EMBL/GenBank/DDBJ databases">
        <title>Genome sequence of Helicobacter pylori Hp A-9.</title>
        <authorList>
            <person name="Blanchard T.G."/>
            <person name="Czinn S.J."/>
            <person name="McCracken C."/>
            <person name="Abolude K."/>
            <person name="Maroo A."/>
            <person name="Santana-Cruz I."/>
            <person name="Tallon L.J."/>
            <person name="Ficke F.W.F."/>
        </authorList>
    </citation>
    <scope>NUCLEOTIDE SEQUENCE [LARGE SCALE GENOMIC DNA]</scope>
    <source>
        <strain evidence="2 3">Hp A-9</strain>
    </source>
</reference>
<gene>
    <name evidence="2" type="ORF">HPHPA9_0637</name>
</gene>
<sequence length="44" mass="5480">MFLKKRQNFKLFYYAIFGSVILKLLFLKWAFCFCHFKTHFKVLL</sequence>
<feature type="transmembrane region" description="Helical" evidence="1">
    <location>
        <begin position="12"/>
        <end position="31"/>
    </location>
</feature>
<keyword evidence="1" id="KW-1133">Transmembrane helix</keyword>
<dbReference type="Proteomes" id="UP000005483">
    <property type="component" value="Unassembled WGS sequence"/>
</dbReference>
<dbReference type="EMBL" id="AKOC01000008">
    <property type="protein sequence ID" value="EJB44740.1"/>
    <property type="molecule type" value="Genomic_DNA"/>
</dbReference>
<evidence type="ECO:0000313" key="3">
    <source>
        <dbReference type="Proteomes" id="UP000005483"/>
    </source>
</evidence>
<dbReference type="PATRIC" id="fig|992034.3.peg.611"/>
<accession>J0K2L7</accession>
<keyword evidence="1" id="KW-0812">Transmembrane</keyword>
<evidence type="ECO:0000256" key="1">
    <source>
        <dbReference type="SAM" id="Phobius"/>
    </source>
</evidence>
<comment type="caution">
    <text evidence="2">The sequence shown here is derived from an EMBL/GenBank/DDBJ whole genome shotgun (WGS) entry which is preliminary data.</text>
</comment>
<proteinExistence type="predicted"/>
<keyword evidence="1" id="KW-0472">Membrane</keyword>